<name>A0A2T5H9V6_9RHOB</name>
<dbReference type="OrthoDB" id="9773411at2"/>
<dbReference type="InterPro" id="IPR047589">
    <property type="entry name" value="DUF11_rpt"/>
</dbReference>
<protein>
    <submittedName>
        <fullName evidence="2">Putative repeat protein (TIGR01451 family)</fullName>
    </submittedName>
</protein>
<dbReference type="SUPFAM" id="SSF56935">
    <property type="entry name" value="Porins"/>
    <property type="match status" value="1"/>
</dbReference>
<feature type="signal peptide" evidence="1">
    <location>
        <begin position="1"/>
        <end position="31"/>
    </location>
</feature>
<evidence type="ECO:0000313" key="2">
    <source>
        <dbReference type="EMBL" id="PTQ68346.1"/>
    </source>
</evidence>
<dbReference type="EMBL" id="QAOH01000015">
    <property type="protein sequence ID" value="PTQ68346.1"/>
    <property type="molecule type" value="Genomic_DNA"/>
</dbReference>
<sequence>MRGFSQTLNVCAPRIAAVVACALSFSFPADAGSLSAGTMIRNVAEATFFNPALGLEETVISNPVEALVAAVPALEISGYSELVLSRGAIGQYYFDVENTGNVALETTLSIADVETAEMTREGRLYHDVNANGVIDSADLPMNTVLVLAPGGAAQLIYEFQVASEAQTGMTLTSLLSVSAISPEVPDVPVSGEARGITHLMSATLELEKTQAVAPGQETDRLTYTLHLRNNSEADLAPYDTRDGEAVRIDGTDVSGVLLRDTIPLNTQFAAPVSAGGMVALYHLRDAALHDYVTALPADLSLIDAVAFFHDGPYPAGYASDPSFSVISAVDLGAISIENTAVVGLSDTLDVASNTTVYARDAEASLGFFDPDTGDDMTYGEIGTDTALMLLAGGCNASAGIDVVQITLRSLRTGDVETVAARETGANTGVFTTTDIPLVEMDLPRSQDGVMATTDGDRIEAYADCGTGRLEDELWVNPGNFLFNSVTNAPVAGAMVTLIDADTGAMMGSSVTDAQGFFAFDPEAANTLAYRLVGADDWVYPSERADFPGYGRIVTEAGYGEGFTHGGGYPMVSDIPVDPYYGAPLSLEKSADRDEVGIGEFVTYTLDVNNNMYQAIMHTVLIDSPAYGMVLVPGSVRFDGASLTDPVRDAAGDLSFDLGTLAPLTGYELSYTMQVTAAAGEGDKVNTALFSGFQVGTGTPRTSPVARAVVRVDNSGGVFAREGTVIGSVFMDCDGDGLREGADEPGIPGVRIVTDQGLTVVTDREGKYSLYGLSPVTHAFLVQPETLPLGTSVAITRTNDLGRGGSRLIPLRKGELRAEHFAVETCTPEALAEIEARRAWFDENAKTEALTAADLPLVGNRPATRSARTEAGIATTTQLSPEKLARQAEAEKETDLTQKAQRVQAALPLAELMKGLDNETGFIGLEDGQVMDRRNVTLRVKANMALTLTLSVNGREIGADRIGERGTLESRDLQALEYVAVSLRGGVNTLTLVGRDPFGIERERVEITLIAPGDPARIEIIAPETTSADPTTPFPVVLRLLDAGGRLVPASAVVTLEARRAIWDVEDIRPETPGIQAFIDNGEATFDVIPPQVSGPDTLTVRAGFDSDSVTVAFTPNLDERILIGVIEGAVSLGGSGSGTLLPASQFSGFEDTTTGLRGSLYLKGVIRGDTLLTLRYNSDRDTEARLFRDIRGDEYYPVYGDNSERGYDAQSSSNLYVKVEKGRSYVLYGDLDISPEAEAFKLGKMGRVVTGAKAHWSNERTSVTVFAARTSATQKIVEIAGRGVSGPYPIDLEGYVEGSERVEILVRDEDGGDILSSEILRRGTDYLLDFFADTITFDTPLHQFDAEGNPISVRVTFEVETDDADRYWIYGGEVNHALSERTMVGARLVHADAARGTEARTRLASAYVTHEAANGGEWEAEMARSEDAEGRSGLAARLSYARVTEDSRFSAEAIYTDNGFYAPSALTGAGKTQLRFAYSKTLDSRSDLTVTGEYDRDRIADSTLMRLNALYAHQIKPHFGIEIGAEIERRDSVGKSETETALLLGAHWVPQDRERTTVDARLRYPLTGTGAPELTLALASEPEKGWRVYSETEMTFDKGAALTRFALGFDYRLNDWLTGTFDLSRGAGTEATTYTQGLNAVWNRDEFTTFTFDIEHSRDLETSKAKLTSVALGAKWQAPDESWVGDADLEATFEPTGQTYYASLGMAGKVSEDLTFLGRSRIALDQRGDEDHTRMRTRLGLAYRPLTDPRLEVLAWYEHRLEEKHGRTETHMWSVDATYEASADLRLNGKYAGQYQSYALDDVAASKALTQLAQAGLNWEFGDDRFQIGLNASHLWDDAGNTASGFGAEIGYVLTKGMQIAFGYNHTRGRVANQSDLYQEGVYLRFNMLLDNSLWDRLDGFLGN</sequence>
<organism evidence="2 3">
    <name type="scientific">Celeribacter persicus</name>
    <dbReference type="NCBI Taxonomy" id="1651082"/>
    <lineage>
        <taxon>Bacteria</taxon>
        <taxon>Pseudomonadati</taxon>
        <taxon>Pseudomonadota</taxon>
        <taxon>Alphaproteobacteria</taxon>
        <taxon>Rhodobacterales</taxon>
        <taxon>Roseobacteraceae</taxon>
        <taxon>Celeribacter</taxon>
    </lineage>
</organism>
<feature type="chain" id="PRO_5015716525" evidence="1">
    <location>
        <begin position="32"/>
        <end position="1904"/>
    </location>
</feature>
<dbReference type="Proteomes" id="UP000244077">
    <property type="component" value="Unassembled WGS sequence"/>
</dbReference>
<accession>A0A2T5H9V6</accession>
<dbReference type="NCBIfam" id="TIGR01451">
    <property type="entry name" value="B_ant_repeat"/>
    <property type="match status" value="1"/>
</dbReference>
<proteinExistence type="predicted"/>
<evidence type="ECO:0000256" key="1">
    <source>
        <dbReference type="SAM" id="SignalP"/>
    </source>
</evidence>
<gene>
    <name evidence="2" type="ORF">C8N42_11558</name>
</gene>
<keyword evidence="3" id="KW-1185">Reference proteome</keyword>
<comment type="caution">
    <text evidence="2">The sequence shown here is derived from an EMBL/GenBank/DDBJ whole genome shotgun (WGS) entry which is preliminary data.</text>
</comment>
<keyword evidence="1" id="KW-0732">Signal</keyword>
<reference evidence="2 3" key="1">
    <citation type="submission" date="2018-04" db="EMBL/GenBank/DDBJ databases">
        <title>Genomic Encyclopedia of Archaeal and Bacterial Type Strains, Phase II (KMG-II): from individual species to whole genera.</title>
        <authorList>
            <person name="Goeker M."/>
        </authorList>
    </citation>
    <scope>NUCLEOTIDE SEQUENCE [LARGE SCALE GENOMIC DNA]</scope>
    <source>
        <strain evidence="2 3">DSM 100434</strain>
    </source>
</reference>
<evidence type="ECO:0000313" key="3">
    <source>
        <dbReference type="Proteomes" id="UP000244077"/>
    </source>
</evidence>